<evidence type="ECO:0000313" key="2">
    <source>
        <dbReference type="EMBL" id="QSW99855.1"/>
    </source>
</evidence>
<dbReference type="GeneID" id="63186141"/>
<evidence type="ECO:0000256" key="1">
    <source>
        <dbReference type="SAM" id="MobiDB-lite"/>
    </source>
</evidence>
<reference evidence="2 3" key="1">
    <citation type="submission" date="2021-03" db="EMBL/GenBank/DDBJ databases">
        <title>Haloterrigena longa sp. nov. and Haloterrigena limicola sp. nov., extremely halophilic archaea isolated from a salt lake.</title>
        <authorList>
            <person name="Henglin C."/>
        </authorList>
    </citation>
    <scope>NUCLEOTIDE SEQUENCE [LARGE SCALE GENOMIC DNA]</scope>
    <source>
        <strain evidence="2 3">KZCA68</strain>
    </source>
</reference>
<dbReference type="RefSeq" id="WP_207289460.1">
    <property type="nucleotide sequence ID" value="NZ_CP071462.1"/>
</dbReference>
<feature type="region of interest" description="Disordered" evidence="1">
    <location>
        <begin position="1"/>
        <end position="21"/>
    </location>
</feature>
<evidence type="ECO:0000313" key="3">
    <source>
        <dbReference type="Proteomes" id="UP000663203"/>
    </source>
</evidence>
<dbReference type="KEGG" id="hakz:J0X25_02510"/>
<proteinExistence type="predicted"/>
<sequence>MSEDTDTTTDASTDTELTELSRGAEFTASEDEVVEAIEEAADELGQSFEEVRENVAYIMDSTFEEEGVSTSFNESISGASLDHDEVGTGDPRLEALELYKLRQRI</sequence>
<dbReference type="AlphaFoldDB" id="A0A8A2VHG3"/>
<organism evidence="2 3">
    <name type="scientific">Haloterrigena alkaliphila</name>
    <dbReference type="NCBI Taxonomy" id="2816475"/>
    <lineage>
        <taxon>Archaea</taxon>
        <taxon>Methanobacteriati</taxon>
        <taxon>Methanobacteriota</taxon>
        <taxon>Stenosarchaea group</taxon>
        <taxon>Halobacteria</taxon>
        <taxon>Halobacteriales</taxon>
        <taxon>Natrialbaceae</taxon>
        <taxon>Haloterrigena</taxon>
    </lineage>
</organism>
<accession>A0A8A2VHG3</accession>
<dbReference type="Proteomes" id="UP000663203">
    <property type="component" value="Chromosome"/>
</dbReference>
<protein>
    <submittedName>
        <fullName evidence="2">Uncharacterized protein</fullName>
    </submittedName>
</protein>
<name>A0A8A2VHG3_9EURY</name>
<keyword evidence="3" id="KW-1185">Reference proteome</keyword>
<feature type="compositionally biased region" description="Low complexity" evidence="1">
    <location>
        <begin position="8"/>
        <end position="20"/>
    </location>
</feature>
<gene>
    <name evidence="2" type="ORF">J0X25_02510</name>
</gene>
<dbReference type="EMBL" id="CP071462">
    <property type="protein sequence ID" value="QSW99855.1"/>
    <property type="molecule type" value="Genomic_DNA"/>
</dbReference>